<feature type="transmembrane region" description="Helical" evidence="1">
    <location>
        <begin position="98"/>
        <end position="120"/>
    </location>
</feature>
<feature type="transmembrane region" description="Helical" evidence="1">
    <location>
        <begin position="157"/>
        <end position="187"/>
    </location>
</feature>
<feature type="transmembrane region" description="Helical" evidence="1">
    <location>
        <begin position="202"/>
        <end position="224"/>
    </location>
</feature>
<dbReference type="EMBL" id="MFDU01000025">
    <property type="protein sequence ID" value="OGE64265.1"/>
    <property type="molecule type" value="Genomic_DNA"/>
</dbReference>
<evidence type="ECO:0000256" key="1">
    <source>
        <dbReference type="SAM" id="Phobius"/>
    </source>
</evidence>
<keyword evidence="1" id="KW-0812">Transmembrane</keyword>
<dbReference type="Proteomes" id="UP000183317">
    <property type="component" value="Unassembled WGS sequence"/>
</dbReference>
<protein>
    <submittedName>
        <fullName evidence="2">Uncharacterized protein</fullName>
    </submittedName>
</protein>
<feature type="transmembrane region" description="Helical" evidence="1">
    <location>
        <begin position="126"/>
        <end position="145"/>
    </location>
</feature>
<sequence length="231" mass="26057">MIFFIVFTVEMIFLFFLSKKLITSLSRTLFAVTRNHKVVINILSILFLPGTILHELSHLLTAGILLVPIGEMNVLPEIEGESVKLGSVQIGKVDPFRLTLVGVAPVIWGSLTILMIIYLAQILNFNWWQTALGLYLIFNIANSMFSSKKDIQGTIGFVVAILAITVALLLTFYFLNPSLLATFWIYLTNLNLTPLVEFFKLASFYLLIPLLLDLLVIFLTSMFVKRHLTNT</sequence>
<name>A0A1F5MFY3_9BACT</name>
<keyword evidence="1" id="KW-1133">Transmembrane helix</keyword>
<feature type="transmembrane region" description="Helical" evidence="1">
    <location>
        <begin position="6"/>
        <end position="26"/>
    </location>
</feature>
<comment type="caution">
    <text evidence="2">The sequence shown here is derived from an EMBL/GenBank/DDBJ whole genome shotgun (WGS) entry which is preliminary data.</text>
</comment>
<organism evidence="2 3">
    <name type="scientific">Candidatus Daviesbacteria bacterium RIFCSPLOWO2_02_FULL_36_8</name>
    <dbReference type="NCBI Taxonomy" id="1797793"/>
    <lineage>
        <taxon>Bacteria</taxon>
        <taxon>Candidatus Daviesiibacteriota</taxon>
    </lineage>
</organism>
<reference evidence="2 3" key="1">
    <citation type="journal article" date="2016" name="Nat. Commun.">
        <title>Thousands of microbial genomes shed light on interconnected biogeochemical processes in an aquifer system.</title>
        <authorList>
            <person name="Anantharaman K."/>
            <person name="Brown C.T."/>
            <person name="Hug L.A."/>
            <person name="Sharon I."/>
            <person name="Castelle C.J."/>
            <person name="Probst A.J."/>
            <person name="Thomas B.C."/>
            <person name="Singh A."/>
            <person name="Wilkins M.J."/>
            <person name="Karaoz U."/>
            <person name="Brodie E.L."/>
            <person name="Williams K.H."/>
            <person name="Hubbard S.S."/>
            <person name="Banfield J.F."/>
        </authorList>
    </citation>
    <scope>NUCLEOTIDE SEQUENCE [LARGE SCALE GENOMIC DNA]</scope>
</reference>
<accession>A0A1F5MFY3</accession>
<keyword evidence="1" id="KW-0472">Membrane</keyword>
<evidence type="ECO:0000313" key="2">
    <source>
        <dbReference type="EMBL" id="OGE64265.1"/>
    </source>
</evidence>
<gene>
    <name evidence="2" type="ORF">A3J13_01175</name>
</gene>
<dbReference type="AlphaFoldDB" id="A0A1F5MFY3"/>
<proteinExistence type="predicted"/>
<evidence type="ECO:0000313" key="3">
    <source>
        <dbReference type="Proteomes" id="UP000183317"/>
    </source>
</evidence>